<dbReference type="Gene3D" id="3.40.390.10">
    <property type="entry name" value="Collagenase (Catalytic Domain)"/>
    <property type="match status" value="1"/>
</dbReference>
<evidence type="ECO:0000256" key="1">
    <source>
        <dbReference type="ARBA" id="ARBA00022670"/>
    </source>
</evidence>
<dbReference type="GO" id="GO:0006508">
    <property type="term" value="P:proteolysis"/>
    <property type="evidence" value="ECO:0007669"/>
    <property type="project" value="UniProtKB-KW"/>
</dbReference>
<dbReference type="Pfam" id="PF18962">
    <property type="entry name" value="Por_Secre_tail"/>
    <property type="match status" value="1"/>
</dbReference>
<dbReference type="Proteomes" id="UP000199138">
    <property type="component" value="Unassembled WGS sequence"/>
</dbReference>
<dbReference type="Gene3D" id="2.60.120.260">
    <property type="entry name" value="Galactose-binding domain-like"/>
    <property type="match status" value="1"/>
</dbReference>
<keyword evidence="1" id="KW-0645">Protease</keyword>
<dbReference type="Pfam" id="PF13583">
    <property type="entry name" value="Reprolysin_4"/>
    <property type="match status" value="1"/>
</dbReference>
<organism evidence="5 6">
    <name type="scientific">Pustulibacterium marinum</name>
    <dbReference type="NCBI Taxonomy" id="1224947"/>
    <lineage>
        <taxon>Bacteria</taxon>
        <taxon>Pseudomonadati</taxon>
        <taxon>Bacteroidota</taxon>
        <taxon>Flavobacteriia</taxon>
        <taxon>Flavobacteriales</taxon>
        <taxon>Flavobacteriaceae</taxon>
        <taxon>Pustulibacterium</taxon>
    </lineage>
</organism>
<dbReference type="InterPro" id="IPR024079">
    <property type="entry name" value="MetalloPept_cat_dom_sf"/>
</dbReference>
<dbReference type="OrthoDB" id="9792152at2"/>
<evidence type="ECO:0000313" key="5">
    <source>
        <dbReference type="EMBL" id="SFU60131.1"/>
    </source>
</evidence>
<dbReference type="SUPFAM" id="SSF55486">
    <property type="entry name" value="Metalloproteases ('zincins'), catalytic domain"/>
    <property type="match status" value="1"/>
</dbReference>
<gene>
    <name evidence="5" type="ORF">SAMN05216480_10973</name>
</gene>
<evidence type="ECO:0000259" key="4">
    <source>
        <dbReference type="PROSITE" id="PS51829"/>
    </source>
</evidence>
<name>A0A1I7HHI7_9FLAO</name>
<dbReference type="PROSITE" id="PS51829">
    <property type="entry name" value="P_HOMO_B"/>
    <property type="match status" value="1"/>
</dbReference>
<dbReference type="InterPro" id="IPR013783">
    <property type="entry name" value="Ig-like_fold"/>
</dbReference>
<dbReference type="PROSITE" id="PS51257">
    <property type="entry name" value="PROKAR_LIPOPROTEIN"/>
    <property type="match status" value="1"/>
</dbReference>
<keyword evidence="6" id="KW-1185">Reference proteome</keyword>
<dbReference type="InterPro" id="IPR008979">
    <property type="entry name" value="Galactose-bd-like_sf"/>
</dbReference>
<sequence length="892" mass="95870">MKKLLLWSLFSIFTVSCFGQDLWISINEDRIEGSSLMEREAMPDKFDLYQLNFVQIQNKLSNAPKRLSGGFSNVELQFPVGNGDLETFRIYNAPVVAEGLLSKYPSLNSYVGEGISNPLHTIRFSVTQFGLHAMLFTSNSKVIYIDTYTKDLSNYIVYEKSDLFESRDFSCQVTDEDDLGQRQMNTYMNELPAMDDGIFRTYRLAMACTIEYAAYHIAAAEVQDGTIDEQKEAVLAAMVVTMTRVNGIYERDMAVSMQLIDNNDDIIFITSDNFSNNNAGALINQSQTVIDNVIGIFNYDIGHTVSTGGGGLAQLNVPCTSSKARGITGSSAPVGDPYDVDYVAHEMGHQFGATHTFNNSCGGNRSSSTAVEPGSGSTIMAYAGICAPNVQSNSDDYFHAVSIAQMKNCVLFTATCSDDIANGNSAPVVDAGNDYTIPMSTPYVLEGTAVDADGDDLTYCWEQIDNEISSQPPVQIASGGPNYRSLDPVSSPKRYFPDLSLVLNGVLSSTWEVTPSVDRSLDFSLTVRDNELVNGGQTSRDDVSITVDGNVGPFEVTSQTTSETSWEQGTTETITWDVNSTNTLTGGANVDVYLSIDGGANFDILLVEDTPNDGSVDITVPDLAATSCRIMVKASDNIFYNVNSSVFAIGYTLTETCITYSNETTLSVPDGVGAGSPGAVVSNAVTISEDITVQSVTATVDATHTYIQDLVIGLNSPNGTQVLLWNRDCAGQDAFTVTFDDTGSGIVCANPTVGTYAPDGNLSDFSGESSAGDWELLAADYYSSDTGDINSWSITICGQVATLNNAKLGGIQSFNIYPNPNNGNFTLSMASNSGENIGVSIFDIRGRSVFAQEFSNSGSLTKNLNLTNVSSGVYLVKVSDGISTETKKIVIQ</sequence>
<dbReference type="InterPro" id="IPR002884">
    <property type="entry name" value="P_dom"/>
</dbReference>
<dbReference type="GO" id="GO:0008237">
    <property type="term" value="F:metallopeptidase activity"/>
    <property type="evidence" value="ECO:0007669"/>
    <property type="project" value="InterPro"/>
</dbReference>
<dbReference type="STRING" id="1224947.SAMN05216480_10973"/>
<feature type="domain" description="P/Homo B" evidence="4">
    <location>
        <begin position="652"/>
        <end position="802"/>
    </location>
</feature>
<dbReference type="EMBL" id="FPBK01000009">
    <property type="protein sequence ID" value="SFU60131.1"/>
    <property type="molecule type" value="Genomic_DNA"/>
</dbReference>
<keyword evidence="2" id="KW-0732">Signal</keyword>
<dbReference type="InterPro" id="IPR026444">
    <property type="entry name" value="Secre_tail"/>
</dbReference>
<dbReference type="Gene3D" id="2.60.40.10">
    <property type="entry name" value="Immunoglobulins"/>
    <property type="match status" value="1"/>
</dbReference>
<reference evidence="5 6" key="1">
    <citation type="submission" date="2016-10" db="EMBL/GenBank/DDBJ databases">
        <authorList>
            <person name="de Groot N.N."/>
        </authorList>
    </citation>
    <scope>NUCLEOTIDE SEQUENCE [LARGE SCALE GENOMIC DNA]</scope>
    <source>
        <strain evidence="5 6">CGMCC 1.12333</strain>
    </source>
</reference>
<dbReference type="SUPFAM" id="SSF49785">
    <property type="entry name" value="Galactose-binding domain-like"/>
    <property type="match status" value="1"/>
</dbReference>
<dbReference type="GO" id="GO:0004252">
    <property type="term" value="F:serine-type endopeptidase activity"/>
    <property type="evidence" value="ECO:0007669"/>
    <property type="project" value="InterPro"/>
</dbReference>
<proteinExistence type="predicted"/>
<keyword evidence="3" id="KW-0378">Hydrolase</keyword>
<accession>A0A1I7HHI7</accession>
<dbReference type="Pfam" id="PF01483">
    <property type="entry name" value="P_proprotein"/>
    <property type="match status" value="1"/>
</dbReference>
<dbReference type="AlphaFoldDB" id="A0A1I7HHI7"/>
<dbReference type="NCBIfam" id="TIGR04183">
    <property type="entry name" value="Por_Secre_tail"/>
    <property type="match status" value="1"/>
</dbReference>
<evidence type="ECO:0000313" key="6">
    <source>
        <dbReference type="Proteomes" id="UP000199138"/>
    </source>
</evidence>
<evidence type="ECO:0000256" key="2">
    <source>
        <dbReference type="ARBA" id="ARBA00022729"/>
    </source>
</evidence>
<evidence type="ECO:0000256" key="3">
    <source>
        <dbReference type="ARBA" id="ARBA00022801"/>
    </source>
</evidence>
<dbReference type="RefSeq" id="WP_093025440.1">
    <property type="nucleotide sequence ID" value="NZ_FPBK01000009.1"/>
</dbReference>
<protein>
    <submittedName>
        <fullName evidence="5">Por secretion system C-terminal sorting domain-containing protein</fullName>
    </submittedName>
</protein>